<reference evidence="1" key="1">
    <citation type="submission" date="2014-11" db="EMBL/GenBank/DDBJ databases">
        <authorList>
            <person name="Amaro Gonzalez C."/>
        </authorList>
    </citation>
    <scope>NUCLEOTIDE SEQUENCE</scope>
</reference>
<organism evidence="1">
    <name type="scientific">Anguilla anguilla</name>
    <name type="common">European freshwater eel</name>
    <name type="synonym">Muraena anguilla</name>
    <dbReference type="NCBI Taxonomy" id="7936"/>
    <lineage>
        <taxon>Eukaryota</taxon>
        <taxon>Metazoa</taxon>
        <taxon>Chordata</taxon>
        <taxon>Craniata</taxon>
        <taxon>Vertebrata</taxon>
        <taxon>Euteleostomi</taxon>
        <taxon>Actinopterygii</taxon>
        <taxon>Neopterygii</taxon>
        <taxon>Teleostei</taxon>
        <taxon>Anguilliformes</taxon>
        <taxon>Anguillidae</taxon>
        <taxon>Anguilla</taxon>
    </lineage>
</organism>
<reference evidence="1" key="2">
    <citation type="journal article" date="2015" name="Fish Shellfish Immunol.">
        <title>Early steps in the European eel (Anguilla anguilla)-Vibrio vulnificus interaction in the gills: Role of the RtxA13 toxin.</title>
        <authorList>
            <person name="Callol A."/>
            <person name="Pajuelo D."/>
            <person name="Ebbesson L."/>
            <person name="Teles M."/>
            <person name="MacKenzie S."/>
            <person name="Amaro C."/>
        </authorList>
    </citation>
    <scope>NUCLEOTIDE SEQUENCE</scope>
</reference>
<evidence type="ECO:0000313" key="1">
    <source>
        <dbReference type="EMBL" id="JAH79111.1"/>
    </source>
</evidence>
<proteinExistence type="predicted"/>
<sequence>MLCSFCFVLDVANRHSCDFQQPLLSVVHPFHMKQLFYSFKAFLYLLLTLH</sequence>
<dbReference type="AlphaFoldDB" id="A0A0E9VM57"/>
<name>A0A0E9VM57_ANGAN</name>
<accession>A0A0E9VM57</accession>
<dbReference type="EMBL" id="GBXM01029466">
    <property type="protein sequence ID" value="JAH79111.1"/>
    <property type="molecule type" value="Transcribed_RNA"/>
</dbReference>
<protein>
    <submittedName>
        <fullName evidence="1">Uncharacterized protein</fullName>
    </submittedName>
</protein>